<organism evidence="1 2">
    <name type="scientific">Yarrowia lipolytica</name>
    <name type="common">Candida lipolytica</name>
    <dbReference type="NCBI Taxonomy" id="4952"/>
    <lineage>
        <taxon>Eukaryota</taxon>
        <taxon>Fungi</taxon>
        <taxon>Dikarya</taxon>
        <taxon>Ascomycota</taxon>
        <taxon>Saccharomycotina</taxon>
        <taxon>Dipodascomycetes</taxon>
        <taxon>Dipodascales</taxon>
        <taxon>Dipodascales incertae sedis</taxon>
        <taxon>Yarrowia</taxon>
    </lineage>
</organism>
<dbReference type="EMBL" id="CP017557">
    <property type="protein sequence ID" value="AOW04964.1"/>
    <property type="molecule type" value="Genomic_DNA"/>
</dbReference>
<evidence type="ECO:0000313" key="2">
    <source>
        <dbReference type="Proteomes" id="UP000182444"/>
    </source>
</evidence>
<name>A0A1D8NH60_YARLL</name>
<dbReference type="AlphaFoldDB" id="A0A1D8NH60"/>
<evidence type="ECO:0000313" key="1">
    <source>
        <dbReference type="EMBL" id="AOW04964.1"/>
    </source>
</evidence>
<accession>A0A1D8NH60</accession>
<reference evidence="1 2" key="1">
    <citation type="journal article" date="2016" name="PLoS ONE">
        <title>Sequence Assembly of Yarrowia lipolytica Strain W29/CLIB89 Shows Transposable Element Diversity.</title>
        <authorList>
            <person name="Magnan C."/>
            <person name="Yu J."/>
            <person name="Chang I."/>
            <person name="Jahn E."/>
            <person name="Kanomata Y."/>
            <person name="Wu J."/>
            <person name="Zeller M."/>
            <person name="Oakes M."/>
            <person name="Baldi P."/>
            <person name="Sandmeyer S."/>
        </authorList>
    </citation>
    <scope>NUCLEOTIDE SEQUENCE [LARGE SCALE GENOMIC DNA]</scope>
    <source>
        <strain evidence="2">CLIB89(W29)</strain>
    </source>
</reference>
<dbReference type="VEuPathDB" id="FungiDB:YALI1_E05779g"/>
<proteinExistence type="predicted"/>
<dbReference type="GeneID" id="94583517"/>
<protein>
    <submittedName>
        <fullName evidence="1">Uncharacterized protein</fullName>
    </submittedName>
</protein>
<dbReference type="RefSeq" id="XP_068139004.1">
    <property type="nucleotide sequence ID" value="XM_068282903.1"/>
</dbReference>
<gene>
    <name evidence="1" type="ORF">YALI1_E05779g</name>
</gene>
<sequence>MLVQKCDTNAQLPQLFSPTYTSYVHILVGATIQHRSNTNTTQNTGNRVQLHEELILCGVILFIKKKKKKKKPDESRLLVEGLHGDLNVLRVDTGSGSSLNSSGPELPHAVLDLTGNEALVLVGESVISVRKAGQTVSDLVSVSESHGSLVAELDESSLVINELATVRELALELVQVAVASVVDKHETAVILDDSGVPELLVVGNSELGVLVSSKTVLSGTVQRNGDGLRARSSTSIHLVEVVGRPLVVRNIVGIAVLINGAGLELLLVVVSPRDTVITKSLDVDVVVSSGRQGEPAVVNADVSSGGVGTSNVQITGDIDENIDLSKRRTIDVSGVTKVEVSAVGSHGNVAIVSLSSHVVDVVRLGPLVQRLVNTGKGVSTVVGVLLTLFGKSQGGNEGEGGGGKLHC</sequence>
<dbReference type="Proteomes" id="UP000182444">
    <property type="component" value="Chromosome 1E"/>
</dbReference>